<sequence>MKFKSVFLALICSFSLSQSFAQKVEMKAMELENFILITDRDSYLTGDRVWFAAKLLKNHETYRYSKLAYISVLDADGSPIHEEKMLLTGQDMIYGDLFIPETAQSGVFTIVVYSKWMANFEDFPVAKRDFLVVNPTAPRPNGEPALFWEQIPFENAPVSIFHTSDQAEVIEIQDKSGKTLEVMEAVAPLQKTLSKVKPSEGYRLIFRNSEHMIEASEWYWDPADFSLTYNLPEGDFKVITHSDWNMLEEVKLVAGKSLLNKSLYTNLNSFKISVVDSSGALVWSYQVQLPARSSGQLQLSSRGTAGEEMKLDLLGFPSQIKNGFILASEVSHVQIADLVEILNHPNWKNLSHASSDPNLISALSREVESTLMLKDYSPMFDYKLWSVAISSRFKSSVDPAGLSFTFPQELLHSQIDRRIYQDHFEIVDEVVELQSPFTPDKIYDLEDYEEFPDLETFIKETVPQIRLKKVKSGNSKEVFVANTDNEHVKFNKKPLILIDFYRPASIEEVWNLDMGYVDRIEVYYHRSTVEATNLGESVGDGLVLIYTKNNGYFLKANAPKDRYFLSDVSVPRRPDYSGRNASLVSANPLQFMDAGLGFDRGKSKLGSLKFDTAGTWLVQAWVFGNSDFEWIQKKVQIDP</sequence>
<organism evidence="2 3">
    <name type="scientific">Algoriphagus jejuensis</name>
    <dbReference type="NCBI Taxonomy" id="419934"/>
    <lineage>
        <taxon>Bacteria</taxon>
        <taxon>Pseudomonadati</taxon>
        <taxon>Bacteroidota</taxon>
        <taxon>Cytophagia</taxon>
        <taxon>Cytophagales</taxon>
        <taxon>Cyclobacteriaceae</taxon>
        <taxon>Algoriphagus</taxon>
    </lineage>
</organism>
<feature type="signal peptide" evidence="1">
    <location>
        <begin position="1"/>
        <end position="21"/>
    </location>
</feature>
<proteinExistence type="predicted"/>
<name>A0ABP3YID5_9BACT</name>
<reference evidence="3" key="1">
    <citation type="journal article" date="2019" name="Int. J. Syst. Evol. Microbiol.">
        <title>The Global Catalogue of Microorganisms (GCM) 10K type strain sequencing project: providing services to taxonomists for standard genome sequencing and annotation.</title>
        <authorList>
            <consortium name="The Broad Institute Genomics Platform"/>
            <consortium name="The Broad Institute Genome Sequencing Center for Infectious Disease"/>
            <person name="Wu L."/>
            <person name="Ma J."/>
        </authorList>
    </citation>
    <scope>NUCLEOTIDE SEQUENCE [LARGE SCALE GENOMIC DNA]</scope>
    <source>
        <strain evidence="3">JCM 16112</strain>
    </source>
</reference>
<comment type="caution">
    <text evidence="2">The sequence shown here is derived from an EMBL/GenBank/DDBJ whole genome shotgun (WGS) entry which is preliminary data.</text>
</comment>
<evidence type="ECO:0000313" key="2">
    <source>
        <dbReference type="EMBL" id="GAA0881368.1"/>
    </source>
</evidence>
<accession>A0ABP3YID5</accession>
<gene>
    <name evidence="2" type="ORF">GCM10009119_43380</name>
</gene>
<dbReference type="Proteomes" id="UP001500469">
    <property type="component" value="Unassembled WGS sequence"/>
</dbReference>
<keyword evidence="3" id="KW-1185">Reference proteome</keyword>
<protein>
    <recommendedName>
        <fullName evidence="4">MG2 domain-containing protein</fullName>
    </recommendedName>
</protein>
<evidence type="ECO:0000313" key="3">
    <source>
        <dbReference type="Proteomes" id="UP001500469"/>
    </source>
</evidence>
<dbReference type="Gene3D" id="2.60.40.1930">
    <property type="match status" value="1"/>
</dbReference>
<evidence type="ECO:0008006" key="4">
    <source>
        <dbReference type="Google" id="ProtNLM"/>
    </source>
</evidence>
<keyword evidence="1" id="KW-0732">Signal</keyword>
<dbReference type="RefSeq" id="WP_343855231.1">
    <property type="nucleotide sequence ID" value="NZ_BAAAFI010000049.1"/>
</dbReference>
<feature type="chain" id="PRO_5046890998" description="MG2 domain-containing protein" evidence="1">
    <location>
        <begin position="22"/>
        <end position="639"/>
    </location>
</feature>
<evidence type="ECO:0000256" key="1">
    <source>
        <dbReference type="SAM" id="SignalP"/>
    </source>
</evidence>
<dbReference type="EMBL" id="BAAAFI010000049">
    <property type="protein sequence ID" value="GAA0881368.1"/>
    <property type="molecule type" value="Genomic_DNA"/>
</dbReference>